<dbReference type="AlphaFoldDB" id="A0A1Y1JMN9"/>
<dbReference type="OMA" id="CNKIYCI"/>
<dbReference type="OrthoDB" id="377672at2759"/>
<protein>
    <submittedName>
        <fullName evidence="1">Uncharacterized protein</fullName>
    </submittedName>
</protein>
<accession>A0A1Y1JMN9</accession>
<dbReference type="PANTHER" id="PTHR37320:SF1">
    <property type="entry name" value="RHOPTRY SURFACE PROTEIN CERLI2"/>
    <property type="match status" value="1"/>
</dbReference>
<dbReference type="GeneID" id="39750245"/>
<reference evidence="2" key="1">
    <citation type="submission" date="2017-04" db="EMBL/GenBank/DDBJ databases">
        <title>Plasmodium gonderi genome.</title>
        <authorList>
            <person name="Arisue N."/>
            <person name="Honma H."/>
            <person name="Kawai S."/>
            <person name="Tougan T."/>
            <person name="Tanabe K."/>
            <person name="Horii T."/>
        </authorList>
    </citation>
    <scope>NUCLEOTIDE SEQUENCE [LARGE SCALE GENOMIC DNA]</scope>
    <source>
        <strain evidence="2">ATCC 30045</strain>
    </source>
</reference>
<evidence type="ECO:0000313" key="2">
    <source>
        <dbReference type="Proteomes" id="UP000195521"/>
    </source>
</evidence>
<dbReference type="InterPro" id="IPR053336">
    <property type="entry name" value="Rhoptry_Surface_Assoc"/>
</dbReference>
<comment type="caution">
    <text evidence="1">The sequence shown here is derived from an EMBL/GenBank/DDBJ whole genome shotgun (WGS) entry which is preliminary data.</text>
</comment>
<dbReference type="Proteomes" id="UP000195521">
    <property type="component" value="Unassembled WGS sequence"/>
</dbReference>
<dbReference type="RefSeq" id="XP_028546089.1">
    <property type="nucleotide sequence ID" value="XM_028690288.1"/>
</dbReference>
<dbReference type="EMBL" id="BDQF01000015">
    <property type="protein sequence ID" value="GAW83500.1"/>
    <property type="molecule type" value="Genomic_DNA"/>
</dbReference>
<name>A0A1Y1JMN9_PLAGO</name>
<sequence>MEQEKKEHINAHLKKKCSEIEFYTPKSNLSHESLNRGSAFNNLHKYVNTNVTDHHLNIQKPHLNCSVPAVNKKNILLFKNKKESSILNYIKGYNNTKNIFVKNVDIESANRIGDTSANYKTTNKIKEKKKGLKKCKVSKKCIFSDSSTSILSYFKNVNTSKKRENSLTIQFAVEKNKQITVIDKMLRGDIYSVCRSPCYSEKCSDRYSEFLYNNKKILSEWDGGNGKMNKCEKCEENLSKEGKLKFEYLQNNIKYDHKYNDYLHNAYLYCKKYFLYSKMEFFSKCLFYRQKNIKNFIFLIEALFLQKKYIDLLCLLRKYKSLWVFCCKSAKKGIIGEKGDNARNIGKKGKKEMIRMNSFCDKNYTKFYPGINNKCMGFNENDQYSPSLFNRVKNNETFNDFYCTELSVVHKLKNKVSKNINSMCKTKLHYKYKSKHIYDITGSINSIRARKKMCKGKISKKMYCICYIAFIKILSLIKMNNQVCLNKCINFIKKINKKCLLNKNGHYLTQTVIQVYELKGLYNCALKYSMLLFLKCPLYPQIIRKLFSFSILCLKDEIHLILLAKYHKNISWIKYFFIFILYSVNYQFQCKKTLDNFLFLIEKVTRCKKKNVRKSVTKGGKTIIRKIIHNKCGLNGSSCLCCNMMDENIEEVHNTKSDNKNMEINFKKKKEYQNEELHINRINQICHVNHISKNTNERQWGDRREWGEEREHKEEWKKGKYFDHPSDLNYSCGNNLYNDRDNTNVNIYKKITLYNSSHNKVTLYDAYVYIAHNKFSSYFPKFFLYSKLYILINIKRSFYEKNFTMSYSLSKLLLTYHMYDSSVITFFVNSAYLLNKISCIKKLAQELKKNNQTIYFLFCNAALLLHFKQIERSIQIYKYIVDSYENIFSDLYFYSLFNLIYELQLTQKAHQIISLCKNFNKLFFNNIYSYILLSYYYLVNDLPIKCYTSLIKAYNLYHYHPDVYYILSLLALTVKKYEEYITFSELALFFSLKKQKLRNYIFSKIYEEQHKYVPFYLLNYNFEKMDSGGITKNVITNLSSLLNYVYFENLIKSYIILHFCSPKRRNLNYLILSKNLSIVALNFFSKDIRLLHSKE</sequence>
<evidence type="ECO:0000313" key="1">
    <source>
        <dbReference type="EMBL" id="GAW83500.1"/>
    </source>
</evidence>
<keyword evidence="2" id="KW-1185">Reference proteome</keyword>
<proteinExistence type="predicted"/>
<gene>
    <name evidence="1" type="ORF">PGO_142970</name>
</gene>
<dbReference type="PANTHER" id="PTHR37320">
    <property type="entry name" value="AG-1 BLOOD STAGE MEMBRANE PROTEIN HOMOLOGUE"/>
    <property type="match status" value="1"/>
</dbReference>
<organism evidence="1 2">
    <name type="scientific">Plasmodium gonderi</name>
    <dbReference type="NCBI Taxonomy" id="77519"/>
    <lineage>
        <taxon>Eukaryota</taxon>
        <taxon>Sar</taxon>
        <taxon>Alveolata</taxon>
        <taxon>Apicomplexa</taxon>
        <taxon>Aconoidasida</taxon>
        <taxon>Haemosporida</taxon>
        <taxon>Plasmodiidae</taxon>
        <taxon>Plasmodium</taxon>
        <taxon>Plasmodium (Plasmodium)</taxon>
    </lineage>
</organism>